<comment type="caution">
    <text evidence="1">Lacks conserved residue(s) required for the propagation of feature annotation.</text>
</comment>
<dbReference type="SUPFAM" id="SSF50814">
    <property type="entry name" value="Lipocalins"/>
    <property type="match status" value="1"/>
</dbReference>
<dbReference type="InterPro" id="IPR003582">
    <property type="entry name" value="ShKT_dom"/>
</dbReference>
<dbReference type="InterPro" id="IPR014878">
    <property type="entry name" value="THAP4-like_heme-bd"/>
</dbReference>
<dbReference type="PANTHER" id="PTHR15854:SF2">
    <property type="entry name" value="MARVEL DOMAIN-CONTAINING PROTEIN-RELATED"/>
    <property type="match status" value="1"/>
</dbReference>
<evidence type="ECO:0000259" key="2">
    <source>
        <dbReference type="PROSITE" id="PS51670"/>
    </source>
</evidence>
<dbReference type="PROSITE" id="PS51670">
    <property type="entry name" value="SHKT"/>
    <property type="match status" value="1"/>
</dbReference>
<gene>
    <name evidence="3" type="ORF">CJOHNSTONI_LOCUS7039</name>
</gene>
<protein>
    <recommendedName>
        <fullName evidence="2">ShKT domain-containing protein</fullName>
    </recommendedName>
</protein>
<keyword evidence="4" id="KW-1185">Reference proteome</keyword>
<accession>A0A8J2QAL5</accession>
<dbReference type="AlphaFoldDB" id="A0A8J2QAL5"/>
<evidence type="ECO:0000313" key="3">
    <source>
        <dbReference type="EMBL" id="CAG9537195.1"/>
    </source>
</evidence>
<dbReference type="Pfam" id="PF08768">
    <property type="entry name" value="THAP4_heme-bd"/>
    <property type="match status" value="1"/>
</dbReference>
<name>A0A8J2QAL5_9BILA</name>
<dbReference type="InterPro" id="IPR012674">
    <property type="entry name" value="Calycin"/>
</dbReference>
<dbReference type="CDD" id="cd07828">
    <property type="entry name" value="lipocalin_heme-bd-THAP4-like"/>
    <property type="match status" value="1"/>
</dbReference>
<dbReference type="Gene3D" id="2.40.128.20">
    <property type="match status" value="1"/>
</dbReference>
<reference evidence="3" key="1">
    <citation type="submission" date="2021-09" db="EMBL/GenBank/DDBJ databases">
        <authorList>
            <consortium name="Pathogen Informatics"/>
        </authorList>
    </citation>
    <scope>NUCLEOTIDE SEQUENCE</scope>
</reference>
<proteinExistence type="predicted"/>
<dbReference type="SMART" id="SM00254">
    <property type="entry name" value="ShKT"/>
    <property type="match status" value="1"/>
</dbReference>
<dbReference type="Pfam" id="PF01549">
    <property type="entry name" value="ShK"/>
    <property type="match status" value="1"/>
</dbReference>
<evidence type="ECO:0000313" key="4">
    <source>
        <dbReference type="Proteomes" id="UP000746747"/>
    </source>
</evidence>
<dbReference type="Gene3D" id="1.10.10.1940">
    <property type="match status" value="1"/>
</dbReference>
<comment type="caution">
    <text evidence="3">The sequence shown here is derived from an EMBL/GenBank/DDBJ whole genome shotgun (WGS) entry which is preliminary data.</text>
</comment>
<dbReference type="Proteomes" id="UP000746747">
    <property type="component" value="Unassembled WGS sequence"/>
</dbReference>
<dbReference type="OrthoDB" id="58529at2759"/>
<dbReference type="PANTHER" id="PTHR15854">
    <property type="entry name" value="THAP4 PROTEIN"/>
    <property type="match status" value="1"/>
</dbReference>
<dbReference type="InterPro" id="IPR045165">
    <property type="entry name" value="Nitrobindin"/>
</dbReference>
<dbReference type="EMBL" id="CAKAEH010001525">
    <property type="protein sequence ID" value="CAG9537195.1"/>
    <property type="molecule type" value="Genomic_DNA"/>
</dbReference>
<feature type="domain" description="ShKT" evidence="2">
    <location>
        <begin position="24"/>
        <end position="59"/>
    </location>
</feature>
<organism evidence="3 4">
    <name type="scientific">Cercopithifilaria johnstoni</name>
    <dbReference type="NCBI Taxonomy" id="2874296"/>
    <lineage>
        <taxon>Eukaryota</taxon>
        <taxon>Metazoa</taxon>
        <taxon>Ecdysozoa</taxon>
        <taxon>Nematoda</taxon>
        <taxon>Chromadorea</taxon>
        <taxon>Rhabditida</taxon>
        <taxon>Spirurina</taxon>
        <taxon>Spiruromorpha</taxon>
        <taxon>Filarioidea</taxon>
        <taxon>Onchocercidae</taxon>
        <taxon>Cercopithifilaria</taxon>
    </lineage>
</organism>
<evidence type="ECO:0000256" key="1">
    <source>
        <dbReference type="PROSITE-ProRule" id="PRU01005"/>
    </source>
</evidence>
<sequence>MKSILLFSTFSITIISNIIKGEHCEDSNDNCRDWITSHALLCRTTNYIIKNCPKSCGFCIKKLKPKFDVSRIPSHLQPIAWLIGIWRSEHGGKAIFPTIPTFTYGEQIEISISDNHMTGLKALNYTAFAWGSSGHQELHSEYGYITVKPNTRTVSLTTGIIEPNRIELHLKDIGRISFSRDLPVLRLIREWTLLDRNTLQARLHMETLTHGMQEHTFIRYRRIYP</sequence>